<keyword evidence="6" id="KW-0446">Lipid-binding</keyword>
<feature type="signal peptide" evidence="7">
    <location>
        <begin position="1"/>
        <end position="19"/>
    </location>
</feature>
<dbReference type="InterPro" id="IPR008632">
    <property type="entry name" value="Gp-FAR-1"/>
</dbReference>
<dbReference type="Proteomes" id="UP000095287">
    <property type="component" value="Unplaced"/>
</dbReference>
<evidence type="ECO:0000256" key="4">
    <source>
        <dbReference type="ARBA" id="ARBA00022729"/>
    </source>
</evidence>
<name>A0A1I7Z6X0_9BILA</name>
<dbReference type="AlphaFoldDB" id="A0A1I7Z6X0"/>
<keyword evidence="4 7" id="KW-0732">Signal</keyword>
<evidence type="ECO:0000256" key="1">
    <source>
        <dbReference type="ARBA" id="ARBA00004613"/>
    </source>
</evidence>
<reference evidence="9" key="1">
    <citation type="submission" date="2016-11" db="UniProtKB">
        <authorList>
            <consortium name="WormBaseParasite"/>
        </authorList>
    </citation>
    <scope>IDENTIFICATION</scope>
</reference>
<evidence type="ECO:0000256" key="2">
    <source>
        <dbReference type="ARBA" id="ARBA00006648"/>
    </source>
</evidence>
<proteinExistence type="inferred from homology"/>
<dbReference type="Gene3D" id="1.20.120.1100">
    <property type="match status" value="1"/>
</dbReference>
<evidence type="ECO:0000313" key="8">
    <source>
        <dbReference type="Proteomes" id="UP000095287"/>
    </source>
</evidence>
<evidence type="ECO:0000256" key="6">
    <source>
        <dbReference type="ARBA" id="ARBA00023121"/>
    </source>
</evidence>
<keyword evidence="3" id="KW-0964">Secreted</keyword>
<evidence type="ECO:0000256" key="5">
    <source>
        <dbReference type="ARBA" id="ARBA00023054"/>
    </source>
</evidence>
<organism evidence="8 9">
    <name type="scientific">Steinernema glaseri</name>
    <dbReference type="NCBI Taxonomy" id="37863"/>
    <lineage>
        <taxon>Eukaryota</taxon>
        <taxon>Metazoa</taxon>
        <taxon>Ecdysozoa</taxon>
        <taxon>Nematoda</taxon>
        <taxon>Chromadorea</taxon>
        <taxon>Rhabditida</taxon>
        <taxon>Tylenchina</taxon>
        <taxon>Panagrolaimomorpha</taxon>
        <taxon>Strongyloidoidea</taxon>
        <taxon>Steinernematidae</taxon>
        <taxon>Steinernema</taxon>
    </lineage>
</organism>
<sequence>MAFKTTVYLLPLLVLAAFALPIPTHGDAKEFYDVLPAEVKQYITELTDADAKLLSEIYDQIKDKEDDEVYEIIQAKSPDLAERTRTLDATLQSKISQLSAAPQKFMKNLMGAIENFKENNVEQVLKQVDTLSPESKEEILNYFPSLKPILKV</sequence>
<keyword evidence="5" id="KW-0175">Coiled coil</keyword>
<evidence type="ECO:0000256" key="3">
    <source>
        <dbReference type="ARBA" id="ARBA00022525"/>
    </source>
</evidence>
<dbReference type="WBParaSite" id="L893_g23198.t1">
    <property type="protein sequence ID" value="L893_g23198.t1"/>
    <property type="gene ID" value="L893_g23198"/>
</dbReference>
<dbReference type="Pfam" id="PF05823">
    <property type="entry name" value="Gp-FAR-1"/>
    <property type="match status" value="1"/>
</dbReference>
<dbReference type="GO" id="GO:0005576">
    <property type="term" value="C:extracellular region"/>
    <property type="evidence" value="ECO:0007669"/>
    <property type="project" value="UniProtKB-SubCell"/>
</dbReference>
<protein>
    <submittedName>
        <fullName evidence="9">DUF148 domain-containing protein</fullName>
    </submittedName>
</protein>
<accession>A0A1I7Z6X0</accession>
<comment type="similarity">
    <text evidence="2">Belongs to the fatty-acid and retinol-binding protein (FARBP) family.</text>
</comment>
<dbReference type="GO" id="GO:0008289">
    <property type="term" value="F:lipid binding"/>
    <property type="evidence" value="ECO:0007669"/>
    <property type="project" value="UniProtKB-KW"/>
</dbReference>
<feature type="chain" id="PRO_5009313068" evidence="7">
    <location>
        <begin position="20"/>
        <end position="152"/>
    </location>
</feature>
<evidence type="ECO:0000313" key="9">
    <source>
        <dbReference type="WBParaSite" id="L893_g23198.t1"/>
    </source>
</evidence>
<comment type="subcellular location">
    <subcellularLocation>
        <location evidence="1">Secreted</location>
    </subcellularLocation>
</comment>
<evidence type="ECO:0000256" key="7">
    <source>
        <dbReference type="SAM" id="SignalP"/>
    </source>
</evidence>
<keyword evidence="8" id="KW-1185">Reference proteome</keyword>